<proteinExistence type="inferred from homology"/>
<dbReference type="InterPro" id="IPR036188">
    <property type="entry name" value="FAD/NAD-bd_sf"/>
</dbReference>
<keyword evidence="7" id="KW-1185">Reference proteome</keyword>
<keyword evidence="4" id="KW-0560">Oxidoreductase</keyword>
<reference evidence="6 7" key="1">
    <citation type="submission" date="2021-01" db="EMBL/GenBank/DDBJ databases">
        <title>Genomic Encyclopedia of Type Strains, Phase IV (KMG-IV): sequencing the most valuable type-strain genomes for metagenomic binning, comparative biology and taxonomic classification.</title>
        <authorList>
            <person name="Goeker M."/>
        </authorList>
    </citation>
    <scope>NUCLEOTIDE SEQUENCE [LARGE SCALE GENOMIC DNA]</scope>
    <source>
        <strain evidence="6 7">DSM 25540</strain>
    </source>
</reference>
<sequence length="355" mass="39763">MVQQLDKVDVVTVGVGWTGGIIAAELAKAGYNVVGLERGAEQKTEDFLQTKDELRFDSRYELLQNLSNETVTFRNTPDMTALPMREYGAFQLGTGLGGDGVHWSGVTWRFLPYDFEIQSQTVEKYGEDKIPEDMALQDWGITYEELEPYYDTFEKTAGISGEENPFGGFRSDDYPTPPMKETPALRLFKETTTEMGYQPFMAPSANPSETYTNPDGKRINQCQYCSYCSRYGCDFGAKSDPIVTVIPTALETNNFELRTYSNVTEVLHEDGVATGVRYTDLTTGVEYEQPADVVVLTSYVLNNARLLLQSELGQPYDPETQTGSVGKNYCYQLEFSGQGFFEKQYNMHMGAGDGH</sequence>
<dbReference type="Proteomes" id="UP000741863">
    <property type="component" value="Unassembled WGS sequence"/>
</dbReference>
<dbReference type="EMBL" id="JAFBEC010000010">
    <property type="protein sequence ID" value="MBM7634205.1"/>
    <property type="molecule type" value="Genomic_DNA"/>
</dbReference>
<dbReference type="SUPFAM" id="SSF51905">
    <property type="entry name" value="FAD/NAD(P)-binding domain"/>
    <property type="match status" value="1"/>
</dbReference>
<dbReference type="InterPro" id="IPR000172">
    <property type="entry name" value="GMC_OxRdtase_N"/>
</dbReference>
<evidence type="ECO:0000256" key="4">
    <source>
        <dbReference type="ARBA" id="ARBA00023002"/>
    </source>
</evidence>
<comment type="caution">
    <text evidence="6">The sequence shown here is derived from an EMBL/GenBank/DDBJ whole genome shotgun (WGS) entry which is preliminary data.</text>
</comment>
<evidence type="ECO:0000313" key="7">
    <source>
        <dbReference type="Proteomes" id="UP000741863"/>
    </source>
</evidence>
<accession>A0ABS2PFJ3</accession>
<dbReference type="Pfam" id="PF00732">
    <property type="entry name" value="GMC_oxred_N"/>
    <property type="match status" value="1"/>
</dbReference>
<organism evidence="6 7">
    <name type="scientific">Geomicrobium sediminis</name>
    <dbReference type="NCBI Taxonomy" id="1347788"/>
    <lineage>
        <taxon>Bacteria</taxon>
        <taxon>Bacillati</taxon>
        <taxon>Bacillota</taxon>
        <taxon>Bacilli</taxon>
        <taxon>Bacillales</taxon>
        <taxon>Geomicrobium</taxon>
    </lineage>
</organism>
<comment type="similarity">
    <text evidence="1">Belongs to the GMC oxidoreductase family.</text>
</comment>
<dbReference type="PANTHER" id="PTHR46056:SF12">
    <property type="entry name" value="LONG-CHAIN-ALCOHOL OXIDASE"/>
    <property type="match status" value="1"/>
</dbReference>
<dbReference type="Gene3D" id="3.50.50.60">
    <property type="entry name" value="FAD/NAD(P)-binding domain"/>
    <property type="match status" value="1"/>
</dbReference>
<keyword evidence="3" id="KW-0274">FAD</keyword>
<keyword evidence="2" id="KW-0285">Flavoprotein</keyword>
<gene>
    <name evidence="6" type="ORF">JOD17_003307</name>
</gene>
<evidence type="ECO:0000259" key="5">
    <source>
        <dbReference type="Pfam" id="PF00732"/>
    </source>
</evidence>
<feature type="domain" description="Glucose-methanol-choline oxidoreductase N-terminal" evidence="5">
    <location>
        <begin position="217"/>
        <end position="332"/>
    </location>
</feature>
<dbReference type="PANTHER" id="PTHR46056">
    <property type="entry name" value="LONG-CHAIN-ALCOHOL OXIDASE"/>
    <property type="match status" value="1"/>
</dbReference>
<evidence type="ECO:0000256" key="2">
    <source>
        <dbReference type="ARBA" id="ARBA00022630"/>
    </source>
</evidence>
<evidence type="ECO:0000313" key="6">
    <source>
        <dbReference type="EMBL" id="MBM7634205.1"/>
    </source>
</evidence>
<evidence type="ECO:0000256" key="1">
    <source>
        <dbReference type="ARBA" id="ARBA00010790"/>
    </source>
</evidence>
<protein>
    <submittedName>
        <fullName evidence="6">Choline dehydrogenase-like flavoprotein</fullName>
    </submittedName>
</protein>
<evidence type="ECO:0000256" key="3">
    <source>
        <dbReference type="ARBA" id="ARBA00022827"/>
    </source>
</evidence>
<name>A0ABS2PFJ3_9BACL</name>